<dbReference type="PANTHER" id="PTHR19444">
    <property type="entry name" value="UNC-93 RELATED"/>
    <property type="match status" value="1"/>
</dbReference>
<evidence type="ECO:0000313" key="5">
    <source>
        <dbReference type="Proteomes" id="UP000663852"/>
    </source>
</evidence>
<keyword evidence="3" id="KW-0812">Transmembrane</keyword>
<feature type="compositionally biased region" description="Polar residues" evidence="2">
    <location>
        <begin position="81"/>
        <end position="106"/>
    </location>
</feature>
<protein>
    <submittedName>
        <fullName evidence="4">Uncharacterized protein</fullName>
    </submittedName>
</protein>
<organism evidence="4 5">
    <name type="scientific">Adineta ricciae</name>
    <name type="common">Rotifer</name>
    <dbReference type="NCBI Taxonomy" id="249248"/>
    <lineage>
        <taxon>Eukaryota</taxon>
        <taxon>Metazoa</taxon>
        <taxon>Spiralia</taxon>
        <taxon>Gnathifera</taxon>
        <taxon>Rotifera</taxon>
        <taxon>Eurotatoria</taxon>
        <taxon>Bdelloidea</taxon>
        <taxon>Adinetida</taxon>
        <taxon>Adinetidae</taxon>
        <taxon>Adineta</taxon>
    </lineage>
</organism>
<keyword evidence="3" id="KW-0472">Membrane</keyword>
<feature type="transmembrane region" description="Helical" evidence="3">
    <location>
        <begin position="264"/>
        <end position="292"/>
    </location>
</feature>
<dbReference type="EMBL" id="CAJNOJ010000010">
    <property type="protein sequence ID" value="CAF0782724.1"/>
    <property type="molecule type" value="Genomic_DNA"/>
</dbReference>
<feature type="region of interest" description="Disordered" evidence="2">
    <location>
        <begin position="1"/>
        <end position="28"/>
    </location>
</feature>
<feature type="compositionally biased region" description="Low complexity" evidence="2">
    <location>
        <begin position="1"/>
        <end position="10"/>
    </location>
</feature>
<proteinExistence type="inferred from homology"/>
<evidence type="ECO:0000256" key="1">
    <source>
        <dbReference type="ARBA" id="ARBA00009172"/>
    </source>
</evidence>
<comment type="similarity">
    <text evidence="1">Belongs to the unc-93 family.</text>
</comment>
<feature type="transmembrane region" description="Helical" evidence="3">
    <location>
        <begin position="570"/>
        <end position="591"/>
    </location>
</feature>
<gene>
    <name evidence="4" type="ORF">EDS130_LOCUS3921</name>
</gene>
<dbReference type="AlphaFoldDB" id="A0A813RLW4"/>
<reference evidence="4" key="1">
    <citation type="submission" date="2021-02" db="EMBL/GenBank/DDBJ databases">
        <authorList>
            <person name="Nowell W R."/>
        </authorList>
    </citation>
    <scope>NUCLEOTIDE SEQUENCE</scope>
</reference>
<feature type="transmembrane region" description="Helical" evidence="3">
    <location>
        <begin position="157"/>
        <end position="177"/>
    </location>
</feature>
<feature type="transmembrane region" description="Helical" evidence="3">
    <location>
        <begin position="198"/>
        <end position="215"/>
    </location>
</feature>
<evidence type="ECO:0000256" key="3">
    <source>
        <dbReference type="SAM" id="Phobius"/>
    </source>
</evidence>
<feature type="transmembrane region" description="Helical" evidence="3">
    <location>
        <begin position="413"/>
        <end position="431"/>
    </location>
</feature>
<dbReference type="PANTHER" id="PTHR19444:SF13">
    <property type="entry name" value="PROTEIN UNC-93 HOMOLOG A"/>
    <property type="match status" value="1"/>
</dbReference>
<dbReference type="InterPro" id="IPR036259">
    <property type="entry name" value="MFS_trans_sf"/>
</dbReference>
<feature type="transmembrane region" description="Helical" evidence="3">
    <location>
        <begin position="356"/>
        <end position="378"/>
    </location>
</feature>
<name>A0A813RLW4_ADIRI</name>
<dbReference type="InterPro" id="IPR051951">
    <property type="entry name" value="UNC-93_regulatory"/>
</dbReference>
<evidence type="ECO:0000313" key="4">
    <source>
        <dbReference type="EMBL" id="CAF0782724.1"/>
    </source>
</evidence>
<sequence>MISTSSSSSTETLMNNHIGKTQSLRSTHRKYSNMNENNNLQRSLSQPAVRTSDSDVLLENATNLLDSPVHALRPAHHKSRNTLSPTNLQSGRNSLAAPSSVGESNDCSNMSTMPMTSIYRILIIRSFASAFALGSLFSTEILQTSIYSEKLSFQTLLTFHLCAFVTAILLATHASRIHIVRYRWTISSVLAYDRCSQILIVLSTMFTGTWVAIQYCESCYYTLLLSATISGISYSCMIIKTFDHILQLSTSLPIQSVQKLTKRLNIFAFIYNSICHLAFTIGGLFLFAIILYQQYRREYVLIGAQPCLLIPCYQFEKEADSDDRRLFRLPPQPVLVNLTMHLNEKKQEWRTEPARYIFFVTLLILTIISLLPQAGAEWTTSILSNSRRFSILYYTNEDAQKEISIASKRLNRCRHYLFALFIGFQEGYVFGSITKFDVTCLFGLRHTVEMMIVYGLGATLASTLVPLVIERISSTILISFSTCFHCLTLALLFFSRAQHITYISPLIIKYILFLSFGIVIGLWSTVAVYYLCDSTKFSSSSRFAQSLAIRSLGRIIAYTCTLLLCQLLLFYINAICLLLLFAFLFICYFCCREKKQ</sequence>
<dbReference type="SUPFAM" id="SSF103473">
    <property type="entry name" value="MFS general substrate transporter"/>
    <property type="match status" value="1"/>
</dbReference>
<keyword evidence="3" id="KW-1133">Transmembrane helix</keyword>
<feature type="compositionally biased region" description="Polar residues" evidence="2">
    <location>
        <begin position="11"/>
        <end position="25"/>
    </location>
</feature>
<feature type="transmembrane region" description="Helical" evidence="3">
    <location>
        <begin position="118"/>
        <end position="137"/>
    </location>
</feature>
<feature type="transmembrane region" description="Helical" evidence="3">
    <location>
        <begin position="451"/>
        <end position="469"/>
    </location>
</feature>
<feature type="region of interest" description="Disordered" evidence="2">
    <location>
        <begin position="72"/>
        <end position="106"/>
    </location>
</feature>
<feature type="transmembrane region" description="Helical" evidence="3">
    <location>
        <begin position="507"/>
        <end position="531"/>
    </location>
</feature>
<dbReference type="Proteomes" id="UP000663852">
    <property type="component" value="Unassembled WGS sequence"/>
</dbReference>
<accession>A0A813RLW4</accession>
<evidence type="ECO:0000256" key="2">
    <source>
        <dbReference type="SAM" id="MobiDB-lite"/>
    </source>
</evidence>
<comment type="caution">
    <text evidence="4">The sequence shown here is derived from an EMBL/GenBank/DDBJ whole genome shotgun (WGS) entry which is preliminary data.</text>
</comment>
<dbReference type="OrthoDB" id="10002410at2759"/>
<feature type="transmembrane region" description="Helical" evidence="3">
    <location>
        <begin position="476"/>
        <end position="495"/>
    </location>
</feature>